<evidence type="ECO:0000313" key="2">
    <source>
        <dbReference type="EMBL" id="KAF3845724.1"/>
    </source>
</evidence>
<dbReference type="AlphaFoldDB" id="A0A7J5Y8E2"/>
<protein>
    <submittedName>
        <fullName evidence="2">Uncharacterized protein</fullName>
    </submittedName>
</protein>
<reference evidence="2 3" key="1">
    <citation type="submission" date="2020-03" db="EMBL/GenBank/DDBJ databases">
        <title>Dissostichus mawsoni Genome sequencing and assembly.</title>
        <authorList>
            <person name="Park H."/>
        </authorList>
    </citation>
    <scope>NUCLEOTIDE SEQUENCE [LARGE SCALE GENOMIC DNA]</scope>
    <source>
        <strain evidence="2">DM0001</strain>
        <tissue evidence="2">Muscle</tissue>
    </source>
</reference>
<feature type="compositionally biased region" description="Basic and acidic residues" evidence="1">
    <location>
        <begin position="1"/>
        <end position="12"/>
    </location>
</feature>
<dbReference type="EMBL" id="JAAKFY010000014">
    <property type="protein sequence ID" value="KAF3845724.1"/>
    <property type="molecule type" value="Genomic_DNA"/>
</dbReference>
<comment type="caution">
    <text evidence="2">The sequence shown here is derived from an EMBL/GenBank/DDBJ whole genome shotgun (WGS) entry which is preliminary data.</text>
</comment>
<evidence type="ECO:0000256" key="1">
    <source>
        <dbReference type="SAM" id="MobiDB-lite"/>
    </source>
</evidence>
<name>A0A7J5Y8E2_DISMA</name>
<gene>
    <name evidence="2" type="ORF">F7725_002802</name>
</gene>
<feature type="compositionally biased region" description="Basic and acidic residues" evidence="1">
    <location>
        <begin position="28"/>
        <end position="37"/>
    </location>
</feature>
<organism evidence="2 3">
    <name type="scientific">Dissostichus mawsoni</name>
    <name type="common">Antarctic cod</name>
    <dbReference type="NCBI Taxonomy" id="36200"/>
    <lineage>
        <taxon>Eukaryota</taxon>
        <taxon>Metazoa</taxon>
        <taxon>Chordata</taxon>
        <taxon>Craniata</taxon>
        <taxon>Vertebrata</taxon>
        <taxon>Euteleostomi</taxon>
        <taxon>Actinopterygii</taxon>
        <taxon>Neopterygii</taxon>
        <taxon>Teleostei</taxon>
        <taxon>Neoteleostei</taxon>
        <taxon>Acanthomorphata</taxon>
        <taxon>Eupercaria</taxon>
        <taxon>Perciformes</taxon>
        <taxon>Notothenioidei</taxon>
        <taxon>Nototheniidae</taxon>
        <taxon>Dissostichus</taxon>
    </lineage>
</organism>
<feature type="region of interest" description="Disordered" evidence="1">
    <location>
        <begin position="1"/>
        <end position="134"/>
    </location>
</feature>
<keyword evidence="3" id="KW-1185">Reference proteome</keyword>
<feature type="compositionally biased region" description="Acidic residues" evidence="1">
    <location>
        <begin position="97"/>
        <end position="107"/>
    </location>
</feature>
<feature type="non-terminal residue" evidence="2">
    <location>
        <position position="253"/>
    </location>
</feature>
<evidence type="ECO:0000313" key="3">
    <source>
        <dbReference type="Proteomes" id="UP000518266"/>
    </source>
</evidence>
<feature type="compositionally biased region" description="Basic and acidic residues" evidence="1">
    <location>
        <begin position="66"/>
        <end position="90"/>
    </location>
</feature>
<dbReference type="Proteomes" id="UP000518266">
    <property type="component" value="Unassembled WGS sequence"/>
</dbReference>
<proteinExistence type="predicted"/>
<feature type="compositionally biased region" description="Basic and acidic residues" evidence="1">
    <location>
        <begin position="108"/>
        <end position="131"/>
    </location>
</feature>
<accession>A0A7J5Y8E2</accession>
<sequence>TGGESDRGEEQSQAKAGGESDKGEEEQSQAKEGGESDKGEEEQSQAKAGGESDKGEEEQSQAKAGGEPDKGEEEQSKGQENSQGREEKSKSKGGMSNEEELSDECEEQNTRDRATEREDRDPERGESRTGLDRQTGAVAVRSVLKVQLDHMVQYMYQNIKPMDQCSHIFQPFRKPYKDRQEDRSTVSGVKSIPGWNIHNLRMQHIALHADILPLQMPLRLFMHLTVDIPIGKRPLLGIVGLMYMLSQRHILMQ</sequence>